<feature type="transmembrane region" description="Helical" evidence="5">
    <location>
        <begin position="393"/>
        <end position="421"/>
    </location>
</feature>
<comment type="subcellular location">
    <subcellularLocation>
        <location evidence="1">Membrane</location>
        <topology evidence="1">Multi-pass membrane protein</topology>
    </subcellularLocation>
</comment>
<dbReference type="SUPFAM" id="SSF103473">
    <property type="entry name" value="MFS general substrate transporter"/>
    <property type="match status" value="1"/>
</dbReference>
<accession>A0A319D8D4</accession>
<feature type="transmembrane region" description="Helical" evidence="5">
    <location>
        <begin position="209"/>
        <end position="230"/>
    </location>
</feature>
<dbReference type="STRING" id="1448320.A0A319D8D4"/>
<reference evidence="6 7" key="1">
    <citation type="submission" date="2018-02" db="EMBL/GenBank/DDBJ databases">
        <title>The genomes of Aspergillus section Nigri reveals drivers in fungal speciation.</title>
        <authorList>
            <consortium name="DOE Joint Genome Institute"/>
            <person name="Vesth T.C."/>
            <person name="Nybo J."/>
            <person name="Theobald S."/>
            <person name="Brandl J."/>
            <person name="Frisvad J.C."/>
            <person name="Nielsen K.F."/>
            <person name="Lyhne E.K."/>
            <person name="Kogle M.E."/>
            <person name="Kuo A."/>
            <person name="Riley R."/>
            <person name="Clum A."/>
            <person name="Nolan M."/>
            <person name="Lipzen A."/>
            <person name="Salamov A."/>
            <person name="Henrissat B."/>
            <person name="Wiebenga A."/>
            <person name="De vries R.P."/>
            <person name="Grigoriev I.V."/>
            <person name="Mortensen U.H."/>
            <person name="Andersen M.R."/>
            <person name="Baker S.E."/>
        </authorList>
    </citation>
    <scope>NUCLEOTIDE SEQUENCE [LARGE SCALE GENOMIC DNA]</scope>
    <source>
        <strain evidence="6 7">CBS 707.79</strain>
    </source>
</reference>
<protein>
    <recommendedName>
        <fullName evidence="8">MFS general substrate transporter</fullName>
    </recommendedName>
</protein>
<dbReference type="VEuPathDB" id="FungiDB:BO71DRAFT_486853"/>
<dbReference type="PANTHER" id="PTHR23507:SF1">
    <property type="entry name" value="FI18259P1-RELATED"/>
    <property type="match status" value="1"/>
</dbReference>
<feature type="transmembrane region" description="Helical" evidence="5">
    <location>
        <begin position="236"/>
        <end position="255"/>
    </location>
</feature>
<organism evidence="6 7">
    <name type="scientific">Aspergillus ellipticus CBS 707.79</name>
    <dbReference type="NCBI Taxonomy" id="1448320"/>
    <lineage>
        <taxon>Eukaryota</taxon>
        <taxon>Fungi</taxon>
        <taxon>Dikarya</taxon>
        <taxon>Ascomycota</taxon>
        <taxon>Pezizomycotina</taxon>
        <taxon>Eurotiomycetes</taxon>
        <taxon>Eurotiomycetidae</taxon>
        <taxon>Eurotiales</taxon>
        <taxon>Aspergillaceae</taxon>
        <taxon>Aspergillus</taxon>
        <taxon>Aspergillus subgen. Circumdati</taxon>
    </lineage>
</organism>
<feature type="transmembrane region" description="Helical" evidence="5">
    <location>
        <begin position="338"/>
        <end position="359"/>
    </location>
</feature>
<gene>
    <name evidence="6" type="ORF">BO71DRAFT_486853</name>
</gene>
<evidence type="ECO:0000313" key="6">
    <source>
        <dbReference type="EMBL" id="PYH90747.1"/>
    </source>
</evidence>
<keyword evidence="2 5" id="KW-0812">Transmembrane</keyword>
<evidence type="ECO:0000256" key="5">
    <source>
        <dbReference type="SAM" id="Phobius"/>
    </source>
</evidence>
<dbReference type="AlphaFoldDB" id="A0A319D8D4"/>
<proteinExistence type="predicted"/>
<keyword evidence="4 5" id="KW-0472">Membrane</keyword>
<dbReference type="InterPro" id="IPR036259">
    <property type="entry name" value="MFS_trans_sf"/>
</dbReference>
<dbReference type="OrthoDB" id="194139at2759"/>
<dbReference type="PANTHER" id="PTHR23507">
    <property type="entry name" value="ZGC:174356"/>
    <property type="match status" value="1"/>
</dbReference>
<name>A0A319D8D4_9EURO</name>
<sequence length="499" mass="54542">MAWISLPETSAFQGFRLSGGDTKSDNSPNETLPLLLPSNRDHSPSHPCLRTVAICLCIIFLRQMSASIGILSHFRLYEVMLTEANYQSEQLTAKYGLSQTEFRERVIFPRISFIQGWQVTFDCIPDILLLIIFAYTQRKISRSILLSVNCGAAFLAEGWIILVGWSGLPLEWTWCSSLFRFLGGDSRVAIALVSSLLSDATMPSDRYTSHITITLLVAELVGSAVTPLLMAYSLNASLLLGLILPLVALPLAIVISSDTWPLGTRQPTSGKRMEEHELPSWSTPSLQQLGKPDSVLRSDLRVSWLVATCLISRIGRYPFALLLQAVSHRYRWVVSETGYLVVLRAATSLVWLLILNHFIRPLFARRRSPTDSSDTNPPFSPYLLDLWTVRSSALCLAASCVLLSLSSSAVTVYAGIVLYALGIGFGTGSRGLLAQWTTHECALPDNMLEAVSDAIAAPMMSYTYALGAQLGSPLLSLPFVASASMFGLIAIGTMLVGGD</sequence>
<dbReference type="EMBL" id="KZ825969">
    <property type="protein sequence ID" value="PYH90747.1"/>
    <property type="molecule type" value="Genomic_DNA"/>
</dbReference>
<feature type="transmembrane region" description="Helical" evidence="5">
    <location>
        <begin position="143"/>
        <end position="165"/>
    </location>
</feature>
<evidence type="ECO:0000256" key="2">
    <source>
        <dbReference type="ARBA" id="ARBA00022692"/>
    </source>
</evidence>
<keyword evidence="3 5" id="KW-1133">Transmembrane helix</keyword>
<evidence type="ECO:0008006" key="8">
    <source>
        <dbReference type="Google" id="ProtNLM"/>
    </source>
</evidence>
<evidence type="ECO:0000256" key="3">
    <source>
        <dbReference type="ARBA" id="ARBA00022989"/>
    </source>
</evidence>
<evidence type="ECO:0000256" key="1">
    <source>
        <dbReference type="ARBA" id="ARBA00004141"/>
    </source>
</evidence>
<dbReference type="GO" id="GO:0022857">
    <property type="term" value="F:transmembrane transporter activity"/>
    <property type="evidence" value="ECO:0007669"/>
    <property type="project" value="TreeGrafter"/>
</dbReference>
<evidence type="ECO:0000313" key="7">
    <source>
        <dbReference type="Proteomes" id="UP000247810"/>
    </source>
</evidence>
<dbReference type="Proteomes" id="UP000247810">
    <property type="component" value="Unassembled WGS sequence"/>
</dbReference>
<dbReference type="GO" id="GO:0016020">
    <property type="term" value="C:membrane"/>
    <property type="evidence" value="ECO:0007669"/>
    <property type="project" value="UniProtKB-SubCell"/>
</dbReference>
<feature type="transmembrane region" description="Helical" evidence="5">
    <location>
        <begin position="117"/>
        <end position="136"/>
    </location>
</feature>
<evidence type="ECO:0000256" key="4">
    <source>
        <dbReference type="ARBA" id="ARBA00023136"/>
    </source>
</evidence>
<feature type="transmembrane region" description="Helical" evidence="5">
    <location>
        <begin position="474"/>
        <end position="496"/>
    </location>
</feature>
<keyword evidence="7" id="KW-1185">Reference proteome</keyword>